<dbReference type="EMBL" id="VOTZ01000005">
    <property type="protein sequence ID" value="MCQ1538050.1"/>
    <property type="molecule type" value="Genomic_DNA"/>
</dbReference>
<keyword evidence="2" id="KW-1185">Reference proteome</keyword>
<name>A0ABD4TL67_9EURY</name>
<evidence type="ECO:0000313" key="1">
    <source>
        <dbReference type="EMBL" id="MCQ1538050.1"/>
    </source>
</evidence>
<comment type="caution">
    <text evidence="1">The sequence shown here is derived from an EMBL/GenBank/DDBJ whole genome shotgun (WGS) entry which is preliminary data.</text>
</comment>
<dbReference type="AlphaFoldDB" id="A0ABD4TL67"/>
<gene>
    <name evidence="1" type="ORF">FTO68_03465</name>
</gene>
<dbReference type="Gene3D" id="2.30.30.110">
    <property type="match status" value="1"/>
</dbReference>
<dbReference type="Pfam" id="PF02452">
    <property type="entry name" value="PemK_toxin"/>
    <property type="match status" value="1"/>
</dbReference>
<dbReference type="RefSeq" id="WP_255331984.1">
    <property type="nucleotide sequence ID" value="NZ_VOTZ01000005.1"/>
</dbReference>
<protein>
    <submittedName>
        <fullName evidence="1">Type II toxin-antitoxin system PemK/MazF family toxin</fullName>
    </submittedName>
</protein>
<accession>A0ABD4TL67</accession>
<reference evidence="1 2" key="1">
    <citation type="submission" date="2019-08" db="EMBL/GenBank/DDBJ databases">
        <authorList>
            <person name="Chen S.-C."/>
            <person name="Lai M.-C."/>
            <person name="You Y.-T."/>
        </authorList>
    </citation>
    <scope>NUCLEOTIDE SEQUENCE [LARGE SCALE GENOMIC DNA]</scope>
    <source>
        <strain evidence="1 2">P2F9704a</strain>
    </source>
</reference>
<dbReference type="InterPro" id="IPR003477">
    <property type="entry name" value="PemK-like"/>
</dbReference>
<dbReference type="SUPFAM" id="SSF50118">
    <property type="entry name" value="Cell growth inhibitor/plasmid maintenance toxic component"/>
    <property type="match status" value="1"/>
</dbReference>
<organism evidence="1 2">
    <name type="scientific">Methanocalculus taiwanensis</name>
    <dbReference type="NCBI Taxonomy" id="106207"/>
    <lineage>
        <taxon>Archaea</taxon>
        <taxon>Methanobacteriati</taxon>
        <taxon>Methanobacteriota</taxon>
        <taxon>Stenosarchaea group</taxon>
        <taxon>Methanomicrobia</taxon>
        <taxon>Methanomicrobiales</taxon>
        <taxon>Methanocalculaceae</taxon>
        <taxon>Methanocalculus</taxon>
    </lineage>
</organism>
<sequence>MSSYRQRDVVLAPFSFHKRDSIKVRPAIVLGEESGDLLLAPCSRRKADSLPSITISLDDFEEGGLELFEDSVVLVAHQAHVPKRKIISKKGRLTMEAFERITR</sequence>
<dbReference type="Proteomes" id="UP001524383">
    <property type="component" value="Unassembled WGS sequence"/>
</dbReference>
<dbReference type="InterPro" id="IPR011067">
    <property type="entry name" value="Plasmid_toxin/cell-grow_inhib"/>
</dbReference>
<proteinExistence type="predicted"/>
<evidence type="ECO:0000313" key="2">
    <source>
        <dbReference type="Proteomes" id="UP001524383"/>
    </source>
</evidence>